<dbReference type="GO" id="GO:0005737">
    <property type="term" value="C:cytoplasm"/>
    <property type="evidence" value="ECO:0007669"/>
    <property type="project" value="TreeGrafter"/>
</dbReference>
<evidence type="ECO:0000259" key="3">
    <source>
        <dbReference type="Pfam" id="PF00656"/>
    </source>
</evidence>
<accession>A0A5J4W893</accession>
<dbReference type="Pfam" id="PF00656">
    <property type="entry name" value="Peptidase_C14"/>
    <property type="match status" value="1"/>
</dbReference>
<dbReference type="OrthoDB" id="3223806at2759"/>
<reference evidence="4 5" key="1">
    <citation type="submission" date="2019-03" db="EMBL/GenBank/DDBJ databases">
        <title>Single cell metagenomics reveals metabolic interactions within the superorganism composed of flagellate Streblomastix strix and complex community of Bacteroidetes bacteria on its surface.</title>
        <authorList>
            <person name="Treitli S.C."/>
            <person name="Kolisko M."/>
            <person name="Husnik F."/>
            <person name="Keeling P."/>
            <person name="Hampl V."/>
        </authorList>
    </citation>
    <scope>NUCLEOTIDE SEQUENCE [LARGE SCALE GENOMIC DNA]</scope>
    <source>
        <strain evidence="4">ST1C</strain>
    </source>
</reference>
<dbReference type="GO" id="GO:0004197">
    <property type="term" value="F:cysteine-type endopeptidase activity"/>
    <property type="evidence" value="ECO:0007669"/>
    <property type="project" value="InterPro"/>
</dbReference>
<dbReference type="SUPFAM" id="SSF52129">
    <property type="entry name" value="Caspase-like"/>
    <property type="match status" value="1"/>
</dbReference>
<feature type="compositionally biased region" description="Polar residues" evidence="2">
    <location>
        <begin position="17"/>
        <end position="38"/>
    </location>
</feature>
<dbReference type="GO" id="GO:0006508">
    <property type="term" value="P:proteolysis"/>
    <property type="evidence" value="ECO:0007669"/>
    <property type="project" value="InterPro"/>
</dbReference>
<sequence>MGDTHSQVYSHEKDQSTIESDQTGGVKTRDFNSSTIETNDAKKSGIKKPKDSLNKIPIAKMYGRMTDTIGIPKKERQLSLRKPITNLVVGPTVYDPSVDTEDFIPPTNLPTEHVETEAEIYEQKKRWSRFATFMAKPYNYQSRFKKQLQELDSLGCINLERTNRNQIPGLTINYAAALFINPYERESHTMHQVPLLDALLMAKIFISRNYRVFYFCDATPAEYYKWMDWLIDNVELQLVSYFSGRATQIVDKRRQKKDKEKEKDGLVELLMFQNAKWKAQREGIEYHESKIKGITDDTLEDGVIYDLIKTKEYPQTRIILLTDYRYFTDQFLNDLPFAGLETKEPLPNTIYIGSGQIVGTAISETQPKLASSPGIFAYQFSKLLKTNPNMNFNELYDHIEFPQDREPNLIVLTGDTDYLENPVIVTMEGDDQELQVNELQPFLEGKKAEQITSIPAVDVPSFVEVAEAAKRWKDFTAEMAKPAPYASLYKQQLLKLDQIGAINLERIRREQIPPNIIIENCIALFFNPYEGLPHTLEVGPINDGVLMAELFLSKGYNVVYLCDATPHEYYKWMDWLLSNVENELVSYFSGHGTQTPDKTGKEADGLSEVLVFYNAKKKTASTGEKITPMQGITDETVEDTVMHELIISKDYPQTRVVLLTDCCHSGTMFNFDEPLPANGKPITPNTKRINIVCVGAAIDSQTAKQTVQGNIESGVFTYNFTQLIKTKPASTFKELEEYMVKNIKKYQTIQLTSNDTSNLNKQIVVNVQQAK</sequence>
<evidence type="ECO:0000313" key="5">
    <source>
        <dbReference type="Proteomes" id="UP000324800"/>
    </source>
</evidence>
<feature type="region of interest" description="Disordered" evidence="2">
    <location>
        <begin position="1"/>
        <end position="50"/>
    </location>
</feature>
<protein>
    <recommendedName>
        <fullName evidence="3">Peptidase C14 caspase domain-containing protein</fullName>
    </recommendedName>
</protein>
<dbReference type="PANTHER" id="PTHR48104">
    <property type="entry name" value="METACASPASE-4"/>
    <property type="match status" value="1"/>
</dbReference>
<dbReference type="AlphaFoldDB" id="A0A5J4W893"/>
<comment type="similarity">
    <text evidence="1">Belongs to the peptidase C14B family.</text>
</comment>
<dbReference type="InterPro" id="IPR050452">
    <property type="entry name" value="Metacaspase"/>
</dbReference>
<comment type="caution">
    <text evidence="4">The sequence shown here is derived from an EMBL/GenBank/DDBJ whole genome shotgun (WGS) entry which is preliminary data.</text>
</comment>
<dbReference type="InterPro" id="IPR011600">
    <property type="entry name" value="Pept_C14_caspase"/>
</dbReference>
<feature type="compositionally biased region" description="Basic and acidic residues" evidence="2">
    <location>
        <begin position="39"/>
        <end position="50"/>
    </location>
</feature>
<feature type="domain" description="Peptidase C14 caspase" evidence="3">
    <location>
        <begin position="523"/>
        <end position="752"/>
    </location>
</feature>
<evidence type="ECO:0000313" key="4">
    <source>
        <dbReference type="EMBL" id="KAA6391141.1"/>
    </source>
</evidence>
<dbReference type="Proteomes" id="UP000324800">
    <property type="component" value="Unassembled WGS sequence"/>
</dbReference>
<proteinExistence type="inferred from homology"/>
<dbReference type="EMBL" id="SNRW01002980">
    <property type="protein sequence ID" value="KAA6391141.1"/>
    <property type="molecule type" value="Genomic_DNA"/>
</dbReference>
<dbReference type="Gene3D" id="3.40.50.1460">
    <property type="match status" value="1"/>
</dbReference>
<gene>
    <name evidence="4" type="ORF">EZS28_013334</name>
</gene>
<dbReference type="InterPro" id="IPR029030">
    <property type="entry name" value="Caspase-like_dom_sf"/>
</dbReference>
<name>A0A5J4W893_9EUKA</name>
<evidence type="ECO:0000256" key="1">
    <source>
        <dbReference type="ARBA" id="ARBA00009005"/>
    </source>
</evidence>
<organism evidence="4 5">
    <name type="scientific">Streblomastix strix</name>
    <dbReference type="NCBI Taxonomy" id="222440"/>
    <lineage>
        <taxon>Eukaryota</taxon>
        <taxon>Metamonada</taxon>
        <taxon>Preaxostyla</taxon>
        <taxon>Oxymonadida</taxon>
        <taxon>Streblomastigidae</taxon>
        <taxon>Streblomastix</taxon>
    </lineage>
</organism>
<evidence type="ECO:0000256" key="2">
    <source>
        <dbReference type="SAM" id="MobiDB-lite"/>
    </source>
</evidence>
<dbReference type="PANTHER" id="PTHR48104:SF30">
    <property type="entry name" value="METACASPASE-1"/>
    <property type="match status" value="1"/>
</dbReference>